<evidence type="ECO:0000256" key="8">
    <source>
        <dbReference type="ARBA" id="ARBA00022833"/>
    </source>
</evidence>
<evidence type="ECO:0000256" key="6">
    <source>
        <dbReference type="ARBA" id="ARBA00022824"/>
    </source>
</evidence>
<sequence>MRYQGGTMTVTATERTARPATCQMFETPLIERFSRIHPITPFVFWLPVYGYLGVRAARHGVGLLEGLGLALAGLFLWTLAEYVLHRYVFHYVGPRLWQRRMHFVLHGVHHDFPQDADRLVMPLGASIPLGVVFYMLFRAAFGPVPADPLFVGFGLGYLVYDGTHYAIHHFRMSSRLGKWIKRHHMVHHHTGENARWGVSSPLWDWVFGTMGSSTTGKGG</sequence>
<evidence type="ECO:0000256" key="11">
    <source>
        <dbReference type="ARBA" id="ARBA00023098"/>
    </source>
</evidence>
<keyword evidence="8" id="KW-0862">Zinc</keyword>
<evidence type="ECO:0000256" key="4">
    <source>
        <dbReference type="ARBA" id="ARBA00022692"/>
    </source>
</evidence>
<dbReference type="InterPro" id="IPR014430">
    <property type="entry name" value="Scs7"/>
</dbReference>
<dbReference type="Proteomes" id="UP000295781">
    <property type="component" value="Chromosome"/>
</dbReference>
<keyword evidence="4 14" id="KW-0812">Transmembrane</keyword>
<evidence type="ECO:0000256" key="13">
    <source>
        <dbReference type="ARBA" id="ARBA00023160"/>
    </source>
</evidence>
<feature type="transmembrane region" description="Helical" evidence="14">
    <location>
        <begin position="119"/>
        <end position="137"/>
    </location>
</feature>
<dbReference type="GO" id="GO:0006633">
    <property type="term" value="P:fatty acid biosynthetic process"/>
    <property type="evidence" value="ECO:0007669"/>
    <property type="project" value="UniProtKB-KW"/>
</dbReference>
<dbReference type="GO" id="GO:0016020">
    <property type="term" value="C:membrane"/>
    <property type="evidence" value="ECO:0007669"/>
    <property type="project" value="InterPro"/>
</dbReference>
<dbReference type="GO" id="GO:0005506">
    <property type="term" value="F:iron ion binding"/>
    <property type="evidence" value="ECO:0007669"/>
    <property type="project" value="InterPro"/>
</dbReference>
<comment type="subcellular location">
    <subcellularLocation>
        <location evidence="2">Endoplasmic reticulum membrane</location>
        <topology evidence="2">Multi-pass membrane protein</topology>
    </subcellularLocation>
</comment>
<accession>A0A4P2Q2I0</accession>
<dbReference type="PANTHER" id="PTHR12863">
    <property type="entry name" value="FATTY ACID HYDROXYLASE"/>
    <property type="match status" value="1"/>
</dbReference>
<keyword evidence="11" id="KW-0443">Lipid metabolism</keyword>
<reference evidence="16 17" key="1">
    <citation type="submission" date="2015-09" db="EMBL/GenBank/DDBJ databases">
        <title>Sorangium comparison.</title>
        <authorList>
            <person name="Zaburannyi N."/>
            <person name="Bunk B."/>
            <person name="Overmann J."/>
            <person name="Mueller R."/>
        </authorList>
    </citation>
    <scope>NUCLEOTIDE SEQUENCE [LARGE SCALE GENOMIC DNA]</scope>
    <source>
        <strain evidence="16 17">So ceGT47</strain>
    </source>
</reference>
<dbReference type="GO" id="GO:0080132">
    <property type="term" value="F:fatty acid 2-hydroxylase activity"/>
    <property type="evidence" value="ECO:0007669"/>
    <property type="project" value="InterPro"/>
</dbReference>
<evidence type="ECO:0000256" key="10">
    <source>
        <dbReference type="ARBA" id="ARBA00023002"/>
    </source>
</evidence>
<keyword evidence="3" id="KW-0444">Lipid biosynthesis</keyword>
<gene>
    <name evidence="16" type="ORF">SOCEGT47_036980</name>
</gene>
<protein>
    <submittedName>
        <fullName evidence="16">Fatty acid hydroxylase</fullName>
    </submittedName>
</protein>
<keyword evidence="6" id="KW-0256">Endoplasmic reticulum</keyword>
<name>A0A4P2Q2I0_SORCE</name>
<evidence type="ECO:0000259" key="15">
    <source>
        <dbReference type="Pfam" id="PF04116"/>
    </source>
</evidence>
<comment type="cofactor">
    <cofactor evidence="1">
        <name>Zn(2+)</name>
        <dbReference type="ChEBI" id="CHEBI:29105"/>
    </cofactor>
</comment>
<dbReference type="RefSeq" id="WP_242516328.1">
    <property type="nucleotide sequence ID" value="NZ_CP012670.1"/>
</dbReference>
<feature type="transmembrane region" description="Helical" evidence="14">
    <location>
        <begin position="149"/>
        <end position="167"/>
    </location>
</feature>
<evidence type="ECO:0000313" key="16">
    <source>
        <dbReference type="EMBL" id="AUX23178.1"/>
    </source>
</evidence>
<evidence type="ECO:0000256" key="1">
    <source>
        <dbReference type="ARBA" id="ARBA00001947"/>
    </source>
</evidence>
<keyword evidence="5" id="KW-0479">Metal-binding</keyword>
<evidence type="ECO:0000256" key="2">
    <source>
        <dbReference type="ARBA" id="ARBA00004477"/>
    </source>
</evidence>
<proteinExistence type="predicted"/>
<keyword evidence="7" id="KW-0276">Fatty acid metabolism</keyword>
<keyword evidence="12 14" id="KW-0472">Membrane</keyword>
<feature type="domain" description="Fatty acid hydroxylase" evidence="15">
    <location>
        <begin position="71"/>
        <end position="209"/>
    </location>
</feature>
<evidence type="ECO:0000256" key="12">
    <source>
        <dbReference type="ARBA" id="ARBA00023136"/>
    </source>
</evidence>
<evidence type="ECO:0000256" key="5">
    <source>
        <dbReference type="ARBA" id="ARBA00022723"/>
    </source>
</evidence>
<dbReference type="AlphaFoldDB" id="A0A4P2Q2I0"/>
<dbReference type="EMBL" id="CP012670">
    <property type="protein sequence ID" value="AUX23178.1"/>
    <property type="molecule type" value="Genomic_DNA"/>
</dbReference>
<keyword evidence="13" id="KW-0275">Fatty acid biosynthesis</keyword>
<dbReference type="InterPro" id="IPR006694">
    <property type="entry name" value="Fatty_acid_hydroxylase"/>
</dbReference>
<keyword evidence="9 14" id="KW-1133">Transmembrane helix</keyword>
<keyword evidence="10" id="KW-0560">Oxidoreductase</keyword>
<evidence type="ECO:0000256" key="7">
    <source>
        <dbReference type="ARBA" id="ARBA00022832"/>
    </source>
</evidence>
<dbReference type="Pfam" id="PF04116">
    <property type="entry name" value="FA_hydroxylase"/>
    <property type="match status" value="1"/>
</dbReference>
<evidence type="ECO:0000256" key="14">
    <source>
        <dbReference type="SAM" id="Phobius"/>
    </source>
</evidence>
<evidence type="ECO:0000313" key="17">
    <source>
        <dbReference type="Proteomes" id="UP000295781"/>
    </source>
</evidence>
<dbReference type="PANTHER" id="PTHR12863:SF1">
    <property type="entry name" value="FATTY ACID 2-HYDROXYLASE"/>
    <property type="match status" value="1"/>
</dbReference>
<organism evidence="16 17">
    <name type="scientific">Sorangium cellulosum</name>
    <name type="common">Polyangium cellulosum</name>
    <dbReference type="NCBI Taxonomy" id="56"/>
    <lineage>
        <taxon>Bacteria</taxon>
        <taxon>Pseudomonadati</taxon>
        <taxon>Myxococcota</taxon>
        <taxon>Polyangia</taxon>
        <taxon>Polyangiales</taxon>
        <taxon>Polyangiaceae</taxon>
        <taxon>Sorangium</taxon>
    </lineage>
</organism>
<evidence type="ECO:0000256" key="9">
    <source>
        <dbReference type="ARBA" id="ARBA00022989"/>
    </source>
</evidence>
<evidence type="ECO:0000256" key="3">
    <source>
        <dbReference type="ARBA" id="ARBA00022516"/>
    </source>
</evidence>
<feature type="transmembrane region" description="Helical" evidence="14">
    <location>
        <begin position="69"/>
        <end position="89"/>
    </location>
</feature>